<dbReference type="AlphaFoldDB" id="A0AAE8QAA3"/>
<evidence type="ECO:0000313" key="3">
    <source>
        <dbReference type="Proteomes" id="UP000291892"/>
    </source>
</evidence>
<name>A0AAE8QAA3_9HYPH</name>
<sequence length="63" mass="6717">MFLRNPGRKTAAHFCWTCSRSRMTSSETAHVPASRFKATASLPGARGQSRTCHGGGRGAGVRP</sequence>
<accession>A0AAE8QAA3</accession>
<dbReference type="EMBL" id="SIKX01000001">
    <property type="protein sequence ID" value="TBF18079.1"/>
    <property type="molecule type" value="Genomic_DNA"/>
</dbReference>
<proteinExistence type="predicted"/>
<feature type="compositionally biased region" description="Gly residues" evidence="1">
    <location>
        <begin position="53"/>
        <end position="63"/>
    </location>
</feature>
<protein>
    <submittedName>
        <fullName evidence="2">Uncharacterized protein</fullName>
    </submittedName>
</protein>
<dbReference type="Proteomes" id="UP000291892">
    <property type="component" value="Unassembled WGS sequence"/>
</dbReference>
<gene>
    <name evidence="2" type="ORF">ELG94_06700</name>
</gene>
<evidence type="ECO:0000256" key="1">
    <source>
        <dbReference type="SAM" id="MobiDB-lite"/>
    </source>
</evidence>
<reference evidence="2 3" key="1">
    <citation type="submission" date="2019-02" db="EMBL/GenBank/DDBJ databases">
        <title>The genomic architecture of introgression among sibling species of bacteria.</title>
        <authorList>
            <person name="Cavassim M.I.A."/>
            <person name="Moeskjaer S."/>
            <person name="Moslemi C."/>
            <person name="Fields B."/>
            <person name="Bachmann A."/>
            <person name="Vilhjalmsson B."/>
            <person name="Schierup M.H."/>
            <person name="Young J.P.W."/>
            <person name="Andersen S.U."/>
        </authorList>
    </citation>
    <scope>NUCLEOTIDE SEQUENCE [LARGE SCALE GENOMIC DNA]</scope>
    <source>
        <strain evidence="2 3">SM42</strain>
    </source>
</reference>
<comment type="caution">
    <text evidence="2">The sequence shown here is derived from an EMBL/GenBank/DDBJ whole genome shotgun (WGS) entry which is preliminary data.</text>
</comment>
<feature type="region of interest" description="Disordered" evidence="1">
    <location>
        <begin position="27"/>
        <end position="63"/>
    </location>
</feature>
<organism evidence="2 3">
    <name type="scientific">Rhizobium ruizarguesonis</name>
    <dbReference type="NCBI Taxonomy" id="2081791"/>
    <lineage>
        <taxon>Bacteria</taxon>
        <taxon>Pseudomonadati</taxon>
        <taxon>Pseudomonadota</taxon>
        <taxon>Alphaproteobacteria</taxon>
        <taxon>Hyphomicrobiales</taxon>
        <taxon>Rhizobiaceae</taxon>
        <taxon>Rhizobium/Agrobacterium group</taxon>
        <taxon>Rhizobium</taxon>
    </lineage>
</organism>
<evidence type="ECO:0000313" key="2">
    <source>
        <dbReference type="EMBL" id="TBF18079.1"/>
    </source>
</evidence>